<protein>
    <recommendedName>
        <fullName evidence="4">AIG1-type G domain-containing protein</fullName>
    </recommendedName>
</protein>
<feature type="region of interest" description="Disordered" evidence="1">
    <location>
        <begin position="138"/>
        <end position="157"/>
    </location>
</feature>
<evidence type="ECO:0000313" key="3">
    <source>
        <dbReference type="Proteomes" id="UP000076532"/>
    </source>
</evidence>
<reference evidence="2 3" key="1">
    <citation type="journal article" date="2016" name="Mol. Biol. Evol.">
        <title>Comparative Genomics of Early-Diverging Mushroom-Forming Fungi Provides Insights into the Origins of Lignocellulose Decay Capabilities.</title>
        <authorList>
            <person name="Nagy L.G."/>
            <person name="Riley R."/>
            <person name="Tritt A."/>
            <person name="Adam C."/>
            <person name="Daum C."/>
            <person name="Floudas D."/>
            <person name="Sun H."/>
            <person name="Yadav J.S."/>
            <person name="Pangilinan J."/>
            <person name="Larsson K.H."/>
            <person name="Matsuura K."/>
            <person name="Barry K."/>
            <person name="Labutti K."/>
            <person name="Kuo R."/>
            <person name="Ohm R.A."/>
            <person name="Bhattacharya S.S."/>
            <person name="Shirouzu T."/>
            <person name="Yoshinaga Y."/>
            <person name="Martin F.M."/>
            <person name="Grigoriev I.V."/>
            <person name="Hibbett D.S."/>
        </authorList>
    </citation>
    <scope>NUCLEOTIDE SEQUENCE [LARGE SCALE GENOMIC DNA]</scope>
    <source>
        <strain evidence="2 3">CBS 109695</strain>
    </source>
</reference>
<dbReference type="STRING" id="436010.A0A167URJ5"/>
<name>A0A167URJ5_9AGAM</name>
<feature type="compositionally biased region" description="Polar residues" evidence="1">
    <location>
        <begin position="145"/>
        <end position="157"/>
    </location>
</feature>
<proteinExistence type="predicted"/>
<gene>
    <name evidence="2" type="ORF">FIBSPDRAFT_904449</name>
</gene>
<dbReference type="OrthoDB" id="2130433at2759"/>
<dbReference type="Gene3D" id="3.40.50.300">
    <property type="entry name" value="P-loop containing nucleotide triphosphate hydrolases"/>
    <property type="match status" value="1"/>
</dbReference>
<evidence type="ECO:0000256" key="1">
    <source>
        <dbReference type="SAM" id="MobiDB-lite"/>
    </source>
</evidence>
<dbReference type="CDD" id="cd00882">
    <property type="entry name" value="Ras_like_GTPase"/>
    <property type="match status" value="1"/>
</dbReference>
<organism evidence="2 3">
    <name type="scientific">Athelia psychrophila</name>
    <dbReference type="NCBI Taxonomy" id="1759441"/>
    <lineage>
        <taxon>Eukaryota</taxon>
        <taxon>Fungi</taxon>
        <taxon>Dikarya</taxon>
        <taxon>Basidiomycota</taxon>
        <taxon>Agaricomycotina</taxon>
        <taxon>Agaricomycetes</taxon>
        <taxon>Agaricomycetidae</taxon>
        <taxon>Atheliales</taxon>
        <taxon>Atheliaceae</taxon>
        <taxon>Athelia</taxon>
    </lineage>
</organism>
<dbReference type="SUPFAM" id="SSF52540">
    <property type="entry name" value="P-loop containing nucleoside triphosphate hydrolases"/>
    <property type="match status" value="1"/>
</dbReference>
<sequence>MSRPSNQYKIKDLAVYILSLSTFGYPPIPLRNTLEITDSHLRGRIQKTLKLSAKDRIIILMGPTGAGKSTQNGGSVGHSLQSQSVDIKAVRTKHPDDQGSVIFVDTPGFDDTNRSDIEILAQIAGWFVKVRKVSLQKPSGGKASLQCSFQRPSDPSR</sequence>
<keyword evidence="3" id="KW-1185">Reference proteome</keyword>
<dbReference type="AlphaFoldDB" id="A0A167URJ5"/>
<evidence type="ECO:0008006" key="4">
    <source>
        <dbReference type="Google" id="ProtNLM"/>
    </source>
</evidence>
<evidence type="ECO:0000313" key="2">
    <source>
        <dbReference type="EMBL" id="KZP04218.1"/>
    </source>
</evidence>
<dbReference type="Proteomes" id="UP000076532">
    <property type="component" value="Unassembled WGS sequence"/>
</dbReference>
<accession>A0A167URJ5</accession>
<dbReference type="EMBL" id="KV417946">
    <property type="protein sequence ID" value="KZP04218.1"/>
    <property type="molecule type" value="Genomic_DNA"/>
</dbReference>
<dbReference type="InterPro" id="IPR027417">
    <property type="entry name" value="P-loop_NTPase"/>
</dbReference>